<gene>
    <name evidence="7" type="ORF">MC45_10690</name>
</gene>
<evidence type="ECO:0000313" key="8">
    <source>
        <dbReference type="Proteomes" id="UP000033200"/>
    </source>
</evidence>
<organism evidence="7 8">
    <name type="scientific">Sphingomonas taxi</name>
    <dbReference type="NCBI Taxonomy" id="1549858"/>
    <lineage>
        <taxon>Bacteria</taxon>
        <taxon>Pseudomonadati</taxon>
        <taxon>Pseudomonadota</taxon>
        <taxon>Alphaproteobacteria</taxon>
        <taxon>Sphingomonadales</taxon>
        <taxon>Sphingomonadaceae</taxon>
        <taxon>Sphingomonas</taxon>
    </lineage>
</organism>
<sequence length="101" mass="10763">MRNLMLAMGCAAMVVPATMIVPVSKADAQRHKYREWRDDRGRIRCRKPDGTTGAVVGAVGGALLGRTIDTRGDRTVGTLGGAVAGGLLGREIDRGGKRRCR</sequence>
<dbReference type="InterPro" id="IPR008816">
    <property type="entry name" value="Gly_zipper_2TM_dom"/>
</dbReference>
<keyword evidence="5" id="KW-0732">Signal</keyword>
<dbReference type="HOGENOM" id="CLU_115318_1_1_5"/>
<comment type="similarity">
    <text evidence="2">Belongs to the rickettsiale 17 kDa surface antigen family.</text>
</comment>
<dbReference type="GO" id="GO:0009279">
    <property type="term" value="C:cell outer membrane"/>
    <property type="evidence" value="ECO:0007669"/>
    <property type="project" value="UniProtKB-SubCell"/>
</dbReference>
<dbReference type="RefSeq" id="WP_038662836.1">
    <property type="nucleotide sequence ID" value="NZ_CP009571.1"/>
</dbReference>
<dbReference type="STRING" id="1549858.MC45_10690"/>
<name>A0A097EGT2_9SPHN</name>
<evidence type="ECO:0000256" key="2">
    <source>
        <dbReference type="ARBA" id="ARBA00008681"/>
    </source>
</evidence>
<keyword evidence="4" id="KW-0449">Lipoprotein</keyword>
<evidence type="ECO:0000256" key="4">
    <source>
        <dbReference type="ARBA" id="ARBA00023288"/>
    </source>
</evidence>
<evidence type="ECO:0000256" key="3">
    <source>
        <dbReference type="ARBA" id="ARBA00015281"/>
    </source>
</evidence>
<dbReference type="Proteomes" id="UP000033200">
    <property type="component" value="Chromosome"/>
</dbReference>
<dbReference type="KEGG" id="stax:MC45_10690"/>
<dbReference type="eggNOG" id="COG3134">
    <property type="taxonomic scope" value="Bacteria"/>
</dbReference>
<reference evidence="7 8" key="1">
    <citation type="submission" date="2014-09" db="EMBL/GenBank/DDBJ databases">
        <title>Using Illumina technology Improving SMRT sequencing Genome Assembly by RASTools.</title>
        <authorList>
            <person name="Zhou Y."/>
            <person name="Ma T."/>
            <person name="Liu T."/>
        </authorList>
    </citation>
    <scope>NUCLEOTIDE SEQUENCE [LARGE SCALE GENOMIC DNA]</scope>
    <source>
        <strain evidence="7 8">ATCC 55669</strain>
    </source>
</reference>
<dbReference type="EMBL" id="CP009571">
    <property type="protein sequence ID" value="AIT06758.1"/>
    <property type="molecule type" value="Genomic_DNA"/>
</dbReference>
<dbReference type="AlphaFoldDB" id="A0A097EGT2"/>
<evidence type="ECO:0000256" key="5">
    <source>
        <dbReference type="SAM" id="SignalP"/>
    </source>
</evidence>
<feature type="signal peptide" evidence="5">
    <location>
        <begin position="1"/>
        <end position="19"/>
    </location>
</feature>
<proteinExistence type="inferred from homology"/>
<feature type="chain" id="PRO_5001934202" description="17 kDa surface antigen" evidence="5">
    <location>
        <begin position="20"/>
        <end position="101"/>
    </location>
</feature>
<accession>A0A097EGT2</accession>
<keyword evidence="8" id="KW-1185">Reference proteome</keyword>
<dbReference type="Pfam" id="PF05433">
    <property type="entry name" value="Rick_17kDa_Anti"/>
    <property type="match status" value="1"/>
</dbReference>
<evidence type="ECO:0000256" key="1">
    <source>
        <dbReference type="ARBA" id="ARBA00004459"/>
    </source>
</evidence>
<evidence type="ECO:0000313" key="7">
    <source>
        <dbReference type="EMBL" id="AIT06758.1"/>
    </source>
</evidence>
<evidence type="ECO:0000259" key="6">
    <source>
        <dbReference type="Pfam" id="PF05433"/>
    </source>
</evidence>
<comment type="subcellular location">
    <subcellularLocation>
        <location evidence="1">Cell outer membrane</location>
        <topology evidence="1">Lipid-anchor</topology>
    </subcellularLocation>
</comment>
<feature type="domain" description="Glycine zipper 2TM" evidence="6">
    <location>
        <begin position="53"/>
        <end position="92"/>
    </location>
</feature>
<protein>
    <recommendedName>
        <fullName evidence="3">17 kDa surface antigen</fullName>
    </recommendedName>
</protein>